<dbReference type="Proteomes" id="UP001597251">
    <property type="component" value="Unassembled WGS sequence"/>
</dbReference>
<evidence type="ECO:0008006" key="4">
    <source>
        <dbReference type="Google" id="ProtNLM"/>
    </source>
</evidence>
<keyword evidence="3" id="KW-1185">Reference proteome</keyword>
<accession>A0ABW4BQP8</accession>
<protein>
    <recommendedName>
        <fullName evidence="4">Glycosyltransferase RgtA/B/C/D-like domain-containing protein</fullName>
    </recommendedName>
</protein>
<feature type="transmembrane region" description="Helical" evidence="1">
    <location>
        <begin position="292"/>
        <end position="310"/>
    </location>
</feature>
<keyword evidence="1" id="KW-0472">Membrane</keyword>
<evidence type="ECO:0000313" key="3">
    <source>
        <dbReference type="Proteomes" id="UP001597251"/>
    </source>
</evidence>
<feature type="transmembrane region" description="Helical" evidence="1">
    <location>
        <begin position="103"/>
        <end position="120"/>
    </location>
</feature>
<comment type="caution">
    <text evidence="2">The sequence shown here is derived from an EMBL/GenBank/DDBJ whole genome shotgun (WGS) entry which is preliminary data.</text>
</comment>
<keyword evidence="1" id="KW-0812">Transmembrane</keyword>
<feature type="transmembrane region" description="Helical" evidence="1">
    <location>
        <begin position="260"/>
        <end position="280"/>
    </location>
</feature>
<keyword evidence="1" id="KW-1133">Transmembrane helix</keyword>
<dbReference type="EMBL" id="JBHTOI010000005">
    <property type="protein sequence ID" value="MFD1417536.1"/>
    <property type="molecule type" value="Genomic_DNA"/>
</dbReference>
<proteinExistence type="predicted"/>
<feature type="transmembrane region" description="Helical" evidence="1">
    <location>
        <begin position="346"/>
        <end position="366"/>
    </location>
</feature>
<gene>
    <name evidence="2" type="ORF">ACFQ42_02020</name>
</gene>
<evidence type="ECO:0000256" key="1">
    <source>
        <dbReference type="SAM" id="Phobius"/>
    </source>
</evidence>
<reference evidence="3" key="1">
    <citation type="journal article" date="2019" name="Int. J. Syst. Evol. Microbiol.">
        <title>The Global Catalogue of Microorganisms (GCM) 10K type strain sequencing project: providing services to taxonomists for standard genome sequencing and annotation.</title>
        <authorList>
            <consortium name="The Broad Institute Genomics Platform"/>
            <consortium name="The Broad Institute Genome Sequencing Center for Infectious Disease"/>
            <person name="Wu L."/>
            <person name="Ma J."/>
        </authorList>
    </citation>
    <scope>NUCLEOTIDE SEQUENCE [LARGE SCALE GENOMIC DNA]</scope>
    <source>
        <strain evidence="3">CCM 8936</strain>
    </source>
</reference>
<evidence type="ECO:0000313" key="2">
    <source>
        <dbReference type="EMBL" id="MFD1417536.1"/>
    </source>
</evidence>
<feature type="transmembrane region" description="Helical" evidence="1">
    <location>
        <begin position="80"/>
        <end position="97"/>
    </location>
</feature>
<dbReference type="RefSeq" id="WP_125674756.1">
    <property type="nucleotide sequence ID" value="NZ_JBHTOI010000005.1"/>
</dbReference>
<feature type="transmembrane region" description="Helical" evidence="1">
    <location>
        <begin position="180"/>
        <end position="199"/>
    </location>
</feature>
<organism evidence="2 3">
    <name type="scientific">Companilactobacillus keshanensis</name>
    <dbReference type="NCBI Taxonomy" id="2486003"/>
    <lineage>
        <taxon>Bacteria</taxon>
        <taxon>Bacillati</taxon>
        <taxon>Bacillota</taxon>
        <taxon>Bacilli</taxon>
        <taxon>Lactobacillales</taxon>
        <taxon>Lactobacillaceae</taxon>
        <taxon>Companilactobacillus</taxon>
    </lineage>
</organism>
<feature type="transmembrane region" description="Helical" evidence="1">
    <location>
        <begin position="46"/>
        <end position="73"/>
    </location>
</feature>
<feature type="transmembrane region" description="Helical" evidence="1">
    <location>
        <begin position="156"/>
        <end position="173"/>
    </location>
</feature>
<feature type="transmembrane region" description="Helical" evidence="1">
    <location>
        <begin position="21"/>
        <end position="40"/>
    </location>
</feature>
<feature type="transmembrane region" description="Helical" evidence="1">
    <location>
        <begin position="316"/>
        <end position="334"/>
    </location>
</feature>
<name>A0ABW4BQP8_9LACO</name>
<sequence>MNEVISRVNYGTDIHGLKNPIYFASVWGQGQSVLYSWIVIPVVKIFGFSILSFRLPIAILTIITIISIIAAIYLSSKEKLLAVCITVSLVTTPWLFVSSRWVLDANISPIFVILGLVSMYGSMARSYKVERYILLMCSAILLSLSAYGYIAAWIYLPFLIVILFVTGIIKRWFSLREMLFWAAIIFVFAFPLIIFAYRVNIQHVTKFSTFMFFGFPYLQANRVGSLISFDGSILSNIRVNIDMGIKQVLLGTDSLPQNSVAPYGAIFPFMTIFTVLGVFAKKSFFSESAINFRVIILEALFSFIPGIMIIRPNYNHWNFIWFPLAILTGYGLYAAFKMLHRVSWRVLLAVPVLVFYVFVFNSYFGVDHEKTYFNSSLGSVEETRTVDRMMVKRYKHDHLYIESLSETFDMFRLVRNPINDSQYLKMVKDAKGKNGSIIPAPVNSYGYLRSVDNISKASTGDLTMIYEDDLNNQGSFLATNHKWHFVKNLRFNHRNVKIFRME</sequence>